<evidence type="ECO:0000256" key="2">
    <source>
        <dbReference type="ARBA" id="ARBA00022596"/>
    </source>
</evidence>
<organism evidence="11 12">
    <name type="scientific">Klebsiella pneumoniae</name>
    <dbReference type="NCBI Taxonomy" id="573"/>
    <lineage>
        <taxon>Bacteria</taxon>
        <taxon>Pseudomonadati</taxon>
        <taxon>Pseudomonadota</taxon>
        <taxon>Gammaproteobacteria</taxon>
        <taxon>Enterobacterales</taxon>
        <taxon>Enterobacteriaceae</taxon>
        <taxon>Klebsiella/Raoultella group</taxon>
        <taxon>Klebsiella</taxon>
        <taxon>Klebsiella pneumoniae complex</taxon>
    </lineage>
</organism>
<dbReference type="SUPFAM" id="SSF52540">
    <property type="entry name" value="P-loop containing nucleoside triphosphate hydrolases"/>
    <property type="match status" value="1"/>
</dbReference>
<evidence type="ECO:0000256" key="3">
    <source>
        <dbReference type="ARBA" id="ARBA00022723"/>
    </source>
</evidence>
<name>A0A447RPM6_KLEPN</name>
<sequence length="183" mass="20055">MCTTCGCGEGNLYIEGDERNPHSAFRSAPFAPAPRQTMTITGVKTDHFAPTRTPEGDLHYGHGEAGTHAPGQSQRRMLEVEIDVLDKNNRLAARNRARFAAKQQLVLNLVSSPGSGKTTLLTETLTRLKGRADCAVIEGDQQTVNDAAPHSRHRHPGDSGQYRERLPSRRPDDRRRRPAPAAG</sequence>
<dbReference type="PANTHER" id="PTHR30134:SF2">
    <property type="entry name" value="HYDROGENASE MATURATION FACTOR HYPB"/>
    <property type="match status" value="1"/>
</dbReference>
<evidence type="ECO:0000256" key="9">
    <source>
        <dbReference type="SAM" id="MobiDB-lite"/>
    </source>
</evidence>
<dbReference type="Pfam" id="PF02492">
    <property type="entry name" value="cobW"/>
    <property type="match status" value="1"/>
</dbReference>
<keyword evidence="2" id="KW-0533">Nickel</keyword>
<evidence type="ECO:0000259" key="10">
    <source>
        <dbReference type="Pfam" id="PF02492"/>
    </source>
</evidence>
<evidence type="ECO:0000256" key="1">
    <source>
        <dbReference type="ARBA" id="ARBA00006211"/>
    </source>
</evidence>
<evidence type="ECO:0000313" key="11">
    <source>
        <dbReference type="EMBL" id="VEB01697.1"/>
    </source>
</evidence>
<dbReference type="GO" id="GO:0005525">
    <property type="term" value="F:GTP binding"/>
    <property type="evidence" value="ECO:0007669"/>
    <property type="project" value="UniProtKB-KW"/>
</dbReference>
<feature type="region of interest" description="Disordered" evidence="9">
    <location>
        <begin position="142"/>
        <end position="183"/>
    </location>
</feature>
<evidence type="ECO:0000256" key="6">
    <source>
        <dbReference type="ARBA" id="ARBA00022833"/>
    </source>
</evidence>
<evidence type="ECO:0000256" key="5">
    <source>
        <dbReference type="ARBA" id="ARBA00022801"/>
    </source>
</evidence>
<dbReference type="Gene3D" id="3.40.50.300">
    <property type="entry name" value="P-loop containing nucleotide triphosphate hydrolases"/>
    <property type="match status" value="1"/>
</dbReference>
<evidence type="ECO:0000256" key="7">
    <source>
        <dbReference type="ARBA" id="ARBA00023134"/>
    </source>
</evidence>
<keyword evidence="7" id="KW-0342">GTP-binding</keyword>
<keyword evidence="3" id="KW-0479">Metal-binding</keyword>
<proteinExistence type="inferred from homology"/>
<comment type="similarity">
    <text evidence="1">Belongs to the SIMIBI class G3E GTPase family. HypB/HupM subfamily.</text>
</comment>
<dbReference type="EMBL" id="LR134162">
    <property type="protein sequence ID" value="VEB01697.1"/>
    <property type="molecule type" value="Genomic_DNA"/>
</dbReference>
<feature type="compositionally biased region" description="Basic and acidic residues" evidence="9">
    <location>
        <begin position="161"/>
        <end position="175"/>
    </location>
</feature>
<keyword evidence="5" id="KW-0378">Hydrolase</keyword>
<dbReference type="GO" id="GO:0003924">
    <property type="term" value="F:GTPase activity"/>
    <property type="evidence" value="ECO:0007669"/>
    <property type="project" value="InterPro"/>
</dbReference>
<dbReference type="InterPro" id="IPR003495">
    <property type="entry name" value="CobW/HypB/UreG_nucleotide-bd"/>
</dbReference>
<dbReference type="AlphaFoldDB" id="A0A447RPM6"/>
<dbReference type="InterPro" id="IPR004392">
    <property type="entry name" value="Hyd_mat_HypB"/>
</dbReference>
<keyword evidence="4" id="KW-0547">Nucleotide-binding</keyword>
<dbReference type="GO" id="GO:0008270">
    <property type="term" value="F:zinc ion binding"/>
    <property type="evidence" value="ECO:0007669"/>
    <property type="project" value="TreeGrafter"/>
</dbReference>
<dbReference type="Proteomes" id="UP000282433">
    <property type="component" value="Chromosome"/>
</dbReference>
<protein>
    <recommendedName>
        <fullName evidence="8">Hydrogenase maturation factor HypB</fullName>
    </recommendedName>
</protein>
<keyword evidence="6" id="KW-0862">Zinc</keyword>
<accession>A0A447RPM6</accession>
<evidence type="ECO:0000256" key="8">
    <source>
        <dbReference type="ARBA" id="ARBA00035238"/>
    </source>
</evidence>
<evidence type="ECO:0000256" key="4">
    <source>
        <dbReference type="ARBA" id="ARBA00022741"/>
    </source>
</evidence>
<dbReference type="GO" id="GO:0051604">
    <property type="term" value="P:protein maturation"/>
    <property type="evidence" value="ECO:0007669"/>
    <property type="project" value="InterPro"/>
</dbReference>
<evidence type="ECO:0000313" key="12">
    <source>
        <dbReference type="Proteomes" id="UP000282433"/>
    </source>
</evidence>
<dbReference type="InterPro" id="IPR027417">
    <property type="entry name" value="P-loop_NTPase"/>
</dbReference>
<feature type="domain" description="CobW/HypB/UreG nucleotide-binding" evidence="10">
    <location>
        <begin position="106"/>
        <end position="145"/>
    </location>
</feature>
<dbReference type="GO" id="GO:0016151">
    <property type="term" value="F:nickel cation binding"/>
    <property type="evidence" value="ECO:0007669"/>
    <property type="project" value="InterPro"/>
</dbReference>
<dbReference type="PANTHER" id="PTHR30134">
    <property type="entry name" value="HYDROGENASE PROTEIN ASSEMBLY PROTEIN, NICKEL CHAPERONE"/>
    <property type="match status" value="1"/>
</dbReference>
<gene>
    <name evidence="11" type="primary">hypB_1</name>
    <name evidence="11" type="ORF">NCTC13635_02281</name>
</gene>
<reference evidence="11 12" key="1">
    <citation type="submission" date="2018-12" db="EMBL/GenBank/DDBJ databases">
        <authorList>
            <consortium name="Pathogen Informatics"/>
        </authorList>
    </citation>
    <scope>NUCLEOTIDE SEQUENCE [LARGE SCALE GENOMIC DNA]</scope>
    <source>
        <strain evidence="11 12">NCTC13635</strain>
    </source>
</reference>